<dbReference type="Gene3D" id="3.50.70.10">
    <property type="match status" value="1"/>
</dbReference>
<dbReference type="AlphaFoldDB" id="A0A1M7XXV6"/>
<name>A0A1M7XXV6_9BACT</name>
<proteinExistence type="predicted"/>
<keyword evidence="3" id="KW-1185">Reference proteome</keyword>
<sequence>MTRIILFLFLAFTATCTWAIGATSEMVRVGSGEIRYLGLIKVYDASLYLNAEQARTQQVLDSDVSRCLKLDYDVSLKVEHFVEGAETIMAKQHNQATIEAVRPEIDMLHQAYRDVEPGDSYFLCYDSKSGVTSLALNAQQLVAVESPQFAELYFGIWLGEKNPIDTKLRDQLLSRQL</sequence>
<gene>
    <name evidence="2" type="ORF">SAMN02745220_00472</name>
</gene>
<evidence type="ECO:0000313" key="2">
    <source>
        <dbReference type="EMBL" id="SHO43689.1"/>
    </source>
</evidence>
<evidence type="ECO:0000259" key="1">
    <source>
        <dbReference type="Pfam" id="PF16036"/>
    </source>
</evidence>
<keyword evidence="2" id="KW-0413">Isomerase</keyword>
<reference evidence="2 3" key="1">
    <citation type="submission" date="2016-12" db="EMBL/GenBank/DDBJ databases">
        <authorList>
            <person name="Song W.-J."/>
            <person name="Kurnit D.M."/>
        </authorList>
    </citation>
    <scope>NUCLEOTIDE SEQUENCE [LARGE SCALE GENOMIC DNA]</scope>
    <source>
        <strain evidence="2 3">DSM 18488</strain>
    </source>
</reference>
<dbReference type="InterPro" id="IPR016088">
    <property type="entry name" value="Chalcone_isomerase_3-sand"/>
</dbReference>
<dbReference type="InterPro" id="IPR036298">
    <property type="entry name" value="Chalcone_isomerase_sf"/>
</dbReference>
<dbReference type="GO" id="GO:0016872">
    <property type="term" value="F:intramolecular lyase activity"/>
    <property type="evidence" value="ECO:0007669"/>
    <property type="project" value="InterPro"/>
</dbReference>
<dbReference type="Proteomes" id="UP000184603">
    <property type="component" value="Unassembled WGS sequence"/>
</dbReference>
<dbReference type="InterPro" id="IPR016087">
    <property type="entry name" value="Chalcone_isomerase"/>
</dbReference>
<feature type="domain" description="Chalcone isomerase" evidence="1">
    <location>
        <begin position="29"/>
        <end position="173"/>
    </location>
</feature>
<evidence type="ECO:0000313" key="3">
    <source>
        <dbReference type="Proteomes" id="UP000184603"/>
    </source>
</evidence>
<dbReference type="OrthoDB" id="9795336at2"/>
<dbReference type="Pfam" id="PF16036">
    <property type="entry name" value="Chalcone_3"/>
    <property type="match status" value="1"/>
</dbReference>
<dbReference type="EMBL" id="FRFE01000002">
    <property type="protein sequence ID" value="SHO43689.1"/>
    <property type="molecule type" value="Genomic_DNA"/>
</dbReference>
<dbReference type="SUPFAM" id="SSF54626">
    <property type="entry name" value="Chalcone isomerase"/>
    <property type="match status" value="1"/>
</dbReference>
<dbReference type="STRING" id="1121416.SAMN02745220_00472"/>
<organism evidence="2 3">
    <name type="scientific">Desulfopila aestuarii DSM 18488</name>
    <dbReference type="NCBI Taxonomy" id="1121416"/>
    <lineage>
        <taxon>Bacteria</taxon>
        <taxon>Pseudomonadati</taxon>
        <taxon>Thermodesulfobacteriota</taxon>
        <taxon>Desulfobulbia</taxon>
        <taxon>Desulfobulbales</taxon>
        <taxon>Desulfocapsaceae</taxon>
        <taxon>Desulfopila</taxon>
    </lineage>
</organism>
<protein>
    <submittedName>
        <fullName evidence="2">Chalcone isomerase-like</fullName>
    </submittedName>
</protein>
<accession>A0A1M7XXV6</accession>
<dbReference type="RefSeq" id="WP_073611845.1">
    <property type="nucleotide sequence ID" value="NZ_FRFE01000002.1"/>
</dbReference>